<dbReference type="AlphaFoldDB" id="A0A291RTI7"/>
<accession>A0A291RTI7</accession>
<feature type="compositionally biased region" description="Basic and acidic residues" evidence="1">
    <location>
        <begin position="42"/>
        <end position="53"/>
    </location>
</feature>
<evidence type="ECO:0000313" key="2">
    <source>
        <dbReference type="EMBL" id="ATL70823.1"/>
    </source>
</evidence>
<sequence>MRVRIRRPGGRRRTDSARGGGAGQGARGGAGGRGGIAGRSAPDGDGRGDRGCDESAATRGRSPGGESGGLAAVRPARTRLECPPAATAHRLV</sequence>
<evidence type="ECO:0000256" key="1">
    <source>
        <dbReference type="SAM" id="MobiDB-lite"/>
    </source>
</evidence>
<feature type="region of interest" description="Disordered" evidence="1">
    <location>
        <begin position="1"/>
        <end position="92"/>
    </location>
</feature>
<organism evidence="2 3">
    <name type="scientific">Nocardia terpenica</name>
    <dbReference type="NCBI Taxonomy" id="455432"/>
    <lineage>
        <taxon>Bacteria</taxon>
        <taxon>Bacillati</taxon>
        <taxon>Actinomycetota</taxon>
        <taxon>Actinomycetes</taxon>
        <taxon>Mycobacteriales</taxon>
        <taxon>Nocardiaceae</taxon>
        <taxon>Nocardia</taxon>
    </lineage>
</organism>
<feature type="compositionally biased region" description="Gly residues" evidence="1">
    <location>
        <begin position="18"/>
        <end position="37"/>
    </location>
</feature>
<proteinExistence type="predicted"/>
<name>A0A291RTI7_9NOCA</name>
<gene>
    <name evidence="2" type="ORF">CRH09_36225</name>
</gene>
<dbReference type="EMBL" id="CP023778">
    <property type="protein sequence ID" value="ATL70823.1"/>
    <property type="molecule type" value="Genomic_DNA"/>
</dbReference>
<reference evidence="2 3" key="1">
    <citation type="submission" date="2017-10" db="EMBL/GenBank/DDBJ databases">
        <title>Comparative genomics between pathogenic Norcardia.</title>
        <authorList>
            <person name="Zeng L."/>
        </authorList>
    </citation>
    <scope>NUCLEOTIDE SEQUENCE [LARGE SCALE GENOMIC DNA]</scope>
    <source>
        <strain evidence="2 3">NC_YFY_NT001</strain>
    </source>
</reference>
<dbReference type="KEGG" id="ntp:CRH09_36225"/>
<feature type="compositionally biased region" description="Basic residues" evidence="1">
    <location>
        <begin position="1"/>
        <end position="11"/>
    </location>
</feature>
<dbReference type="Proteomes" id="UP000221961">
    <property type="component" value="Chromosome"/>
</dbReference>
<evidence type="ECO:0000313" key="3">
    <source>
        <dbReference type="Proteomes" id="UP000221961"/>
    </source>
</evidence>
<protein>
    <submittedName>
        <fullName evidence="2">Uncharacterized protein</fullName>
    </submittedName>
</protein>